<dbReference type="EMBL" id="FNIG01000011">
    <property type="protein sequence ID" value="SDN88888.1"/>
    <property type="molecule type" value="Genomic_DNA"/>
</dbReference>
<protein>
    <submittedName>
        <fullName evidence="3">Protein arginine kinase activator</fullName>
    </submittedName>
</protein>
<evidence type="ECO:0000256" key="1">
    <source>
        <dbReference type="SAM" id="Coils"/>
    </source>
</evidence>
<dbReference type="PIRSF" id="PIRSF015034">
    <property type="entry name" value="YacH"/>
    <property type="match status" value="1"/>
</dbReference>
<reference evidence="3 4" key="1">
    <citation type="submission" date="2016-10" db="EMBL/GenBank/DDBJ databases">
        <authorList>
            <person name="de Groot N.N."/>
        </authorList>
    </citation>
    <scope>NUCLEOTIDE SEQUENCE [LARGE SCALE GENOMIC DNA]</scope>
    <source>
        <strain evidence="3 4">CGMCC 1.3442</strain>
    </source>
</reference>
<evidence type="ECO:0000259" key="2">
    <source>
        <dbReference type="PROSITE" id="PS50151"/>
    </source>
</evidence>
<dbReference type="PANTHER" id="PTHR38430:SF1">
    <property type="entry name" value="PROTEIN-ARGININE KINASE ACTIVATOR PROTEIN"/>
    <property type="match status" value="1"/>
</dbReference>
<dbReference type="PANTHER" id="PTHR38430">
    <property type="entry name" value="PROTEIN-ARGININE KINASE ACTIVATOR PROTEIN"/>
    <property type="match status" value="1"/>
</dbReference>
<gene>
    <name evidence="3" type="ORF">SAMN05216498_0117</name>
</gene>
<sequence>MKCQRCHENEATIHYTQVINSEKTEVHLCEQCAEQEGYMNFNEDHFSIHQMLTNMFPFDQTMNHQQKVQTQESLRCDRCGTTYQEFRQRGKFGCSKCYQAFESYLDPIFKRVHGGNTNHVGKIPKRIGGNLHKQRELDQLQGKLNQLVRDEAFEEAAQVRDQIRKLKEEINQDKGGEA</sequence>
<keyword evidence="1" id="KW-0175">Coiled coil</keyword>
<dbReference type="InterPro" id="IPR036876">
    <property type="entry name" value="UVR_dom_sf"/>
</dbReference>
<dbReference type="GO" id="GO:0008270">
    <property type="term" value="F:zinc ion binding"/>
    <property type="evidence" value="ECO:0007669"/>
    <property type="project" value="TreeGrafter"/>
</dbReference>
<dbReference type="InterPro" id="IPR025542">
    <property type="entry name" value="YacH"/>
</dbReference>
<dbReference type="PROSITE" id="PS50151">
    <property type="entry name" value="UVR"/>
    <property type="match status" value="1"/>
</dbReference>
<dbReference type="Gene3D" id="4.10.860.10">
    <property type="entry name" value="UVR domain"/>
    <property type="match status" value="1"/>
</dbReference>
<organism evidence="3 4">
    <name type="scientific">Tenuibacillus multivorans</name>
    <dbReference type="NCBI Taxonomy" id="237069"/>
    <lineage>
        <taxon>Bacteria</taxon>
        <taxon>Bacillati</taxon>
        <taxon>Bacillota</taxon>
        <taxon>Bacilli</taxon>
        <taxon>Bacillales</taxon>
        <taxon>Bacillaceae</taxon>
        <taxon>Tenuibacillus</taxon>
    </lineage>
</organism>
<feature type="domain" description="UVR" evidence="2">
    <location>
        <begin position="134"/>
        <end position="169"/>
    </location>
</feature>
<dbReference type="SUPFAM" id="SSF46600">
    <property type="entry name" value="C-terminal UvrC-binding domain of UvrB"/>
    <property type="match status" value="1"/>
</dbReference>
<accession>A0A1H0F2J3</accession>
<dbReference type="STRING" id="237069.SAMN05216498_0117"/>
<evidence type="ECO:0000313" key="3">
    <source>
        <dbReference type="EMBL" id="SDN88888.1"/>
    </source>
</evidence>
<dbReference type="OrthoDB" id="9788704at2"/>
<dbReference type="GO" id="GO:0005507">
    <property type="term" value="F:copper ion binding"/>
    <property type="evidence" value="ECO:0007669"/>
    <property type="project" value="TreeGrafter"/>
</dbReference>
<name>A0A1H0F2J3_9BACI</name>
<dbReference type="Proteomes" id="UP000199334">
    <property type="component" value="Unassembled WGS sequence"/>
</dbReference>
<dbReference type="AlphaFoldDB" id="A0A1H0F2J3"/>
<dbReference type="GO" id="GO:0050897">
    <property type="term" value="F:cobalt ion binding"/>
    <property type="evidence" value="ECO:0007669"/>
    <property type="project" value="TreeGrafter"/>
</dbReference>
<keyword evidence="4" id="KW-1185">Reference proteome</keyword>
<dbReference type="GO" id="GO:1990170">
    <property type="term" value="P:stress response to cadmium ion"/>
    <property type="evidence" value="ECO:0007669"/>
    <property type="project" value="TreeGrafter"/>
</dbReference>
<dbReference type="GO" id="GO:0046870">
    <property type="term" value="F:cadmium ion binding"/>
    <property type="evidence" value="ECO:0007669"/>
    <property type="project" value="TreeGrafter"/>
</dbReference>
<dbReference type="RefSeq" id="WP_093857678.1">
    <property type="nucleotide sequence ID" value="NZ_BJVZ01000019.1"/>
</dbReference>
<keyword evidence="3" id="KW-0418">Kinase</keyword>
<dbReference type="Pfam" id="PF02151">
    <property type="entry name" value="UVR"/>
    <property type="match status" value="1"/>
</dbReference>
<feature type="coiled-coil region" evidence="1">
    <location>
        <begin position="130"/>
        <end position="169"/>
    </location>
</feature>
<keyword evidence="3" id="KW-0808">Transferase</keyword>
<evidence type="ECO:0000313" key="4">
    <source>
        <dbReference type="Proteomes" id="UP000199334"/>
    </source>
</evidence>
<dbReference type="GO" id="GO:1990169">
    <property type="term" value="P:stress response to copper ion"/>
    <property type="evidence" value="ECO:0007669"/>
    <property type="project" value="TreeGrafter"/>
</dbReference>
<proteinExistence type="predicted"/>
<dbReference type="InterPro" id="IPR001943">
    <property type="entry name" value="UVR_dom"/>
</dbReference>
<dbReference type="GO" id="GO:0016301">
    <property type="term" value="F:kinase activity"/>
    <property type="evidence" value="ECO:0007669"/>
    <property type="project" value="UniProtKB-KW"/>
</dbReference>